<dbReference type="GO" id="GO:0043161">
    <property type="term" value="P:proteasome-mediated ubiquitin-dependent protein catabolic process"/>
    <property type="evidence" value="ECO:0007669"/>
    <property type="project" value="InterPro"/>
</dbReference>
<dbReference type="Gene3D" id="3.90.70.10">
    <property type="entry name" value="Cysteine proteinases"/>
    <property type="match status" value="2"/>
</dbReference>
<keyword evidence="5" id="KW-0378">Hydrolase</keyword>
<feature type="domain" description="USP" evidence="8">
    <location>
        <begin position="609"/>
        <end position="1186"/>
    </location>
</feature>
<dbReference type="CDD" id="cd02666">
    <property type="entry name" value="Peptidase_C19J"/>
    <property type="match status" value="1"/>
</dbReference>
<feature type="compositionally biased region" description="Polar residues" evidence="7">
    <location>
        <begin position="1268"/>
        <end position="1281"/>
    </location>
</feature>
<dbReference type="PROSITE" id="PS00973">
    <property type="entry name" value="USP_2"/>
    <property type="match status" value="1"/>
</dbReference>
<keyword evidence="10" id="KW-1185">Reference proteome</keyword>
<dbReference type="InterPro" id="IPR028889">
    <property type="entry name" value="USP"/>
</dbReference>
<dbReference type="PROSITE" id="PS50235">
    <property type="entry name" value="USP_3"/>
    <property type="match status" value="1"/>
</dbReference>
<dbReference type="PROSITE" id="PS00972">
    <property type="entry name" value="USP_1"/>
    <property type="match status" value="1"/>
</dbReference>
<organism evidence="9 10">
    <name type="scientific">Elaphomyces granulatus</name>
    <dbReference type="NCBI Taxonomy" id="519963"/>
    <lineage>
        <taxon>Eukaryota</taxon>
        <taxon>Fungi</taxon>
        <taxon>Dikarya</taxon>
        <taxon>Ascomycota</taxon>
        <taxon>Pezizomycotina</taxon>
        <taxon>Eurotiomycetes</taxon>
        <taxon>Eurotiomycetidae</taxon>
        <taxon>Eurotiales</taxon>
        <taxon>Elaphomycetaceae</taxon>
        <taxon>Elaphomyces</taxon>
    </lineage>
</organism>
<dbReference type="PANTHER" id="PTHR43982:SF6">
    <property type="entry name" value="UBIQUITIN CARBOXYL-TERMINAL HYDROLASE 2-RELATED"/>
    <property type="match status" value="1"/>
</dbReference>
<dbReference type="InterPro" id="IPR044635">
    <property type="entry name" value="UBP14-like"/>
</dbReference>
<dbReference type="GO" id="GO:0070628">
    <property type="term" value="F:proteasome binding"/>
    <property type="evidence" value="ECO:0007669"/>
    <property type="project" value="TreeGrafter"/>
</dbReference>
<evidence type="ECO:0000313" key="10">
    <source>
        <dbReference type="Proteomes" id="UP000243515"/>
    </source>
</evidence>
<evidence type="ECO:0000256" key="4">
    <source>
        <dbReference type="ARBA" id="ARBA00022786"/>
    </source>
</evidence>
<evidence type="ECO:0000256" key="7">
    <source>
        <dbReference type="SAM" id="MobiDB-lite"/>
    </source>
</evidence>
<dbReference type="InterPro" id="IPR001394">
    <property type="entry name" value="Peptidase_C19_UCH"/>
</dbReference>
<comment type="catalytic activity">
    <reaction evidence="1">
        <text>Thiol-dependent hydrolysis of ester, thioester, amide, peptide and isopeptide bonds formed by the C-terminal Gly of ubiquitin (a 76-residue protein attached to proteins as an intracellular targeting signal).</text>
        <dbReference type="EC" id="3.4.19.12"/>
    </reaction>
</comment>
<name>A0A232LYN1_9EURO</name>
<feature type="compositionally biased region" description="Pro residues" evidence="7">
    <location>
        <begin position="832"/>
        <end position="845"/>
    </location>
</feature>
<dbReference type="PANTHER" id="PTHR43982">
    <property type="entry name" value="UBIQUITIN CARBOXYL-TERMINAL HYDROLASE"/>
    <property type="match status" value="1"/>
</dbReference>
<evidence type="ECO:0000256" key="2">
    <source>
        <dbReference type="ARBA" id="ARBA00012759"/>
    </source>
</evidence>
<dbReference type="GO" id="GO:0004843">
    <property type="term" value="F:cysteine-type deubiquitinase activity"/>
    <property type="evidence" value="ECO:0007669"/>
    <property type="project" value="UniProtKB-EC"/>
</dbReference>
<protein>
    <recommendedName>
        <fullName evidence="2">ubiquitinyl hydrolase 1</fullName>
        <ecNumber evidence="2">3.4.19.12</ecNumber>
    </recommendedName>
</protein>
<feature type="region of interest" description="Disordered" evidence="7">
    <location>
        <begin position="1247"/>
        <end position="1290"/>
    </location>
</feature>
<dbReference type="Proteomes" id="UP000243515">
    <property type="component" value="Unassembled WGS sequence"/>
</dbReference>
<feature type="region of interest" description="Disordered" evidence="7">
    <location>
        <begin position="723"/>
        <end position="803"/>
    </location>
</feature>
<evidence type="ECO:0000256" key="1">
    <source>
        <dbReference type="ARBA" id="ARBA00000707"/>
    </source>
</evidence>
<feature type="region of interest" description="Disordered" evidence="7">
    <location>
        <begin position="821"/>
        <end position="846"/>
    </location>
</feature>
<evidence type="ECO:0000256" key="3">
    <source>
        <dbReference type="ARBA" id="ARBA00022670"/>
    </source>
</evidence>
<keyword evidence="6" id="KW-0788">Thiol protease</keyword>
<gene>
    <name evidence="9" type="ORF">Egran_03056</name>
</gene>
<evidence type="ECO:0000256" key="5">
    <source>
        <dbReference type="ARBA" id="ARBA00022801"/>
    </source>
</evidence>
<dbReference type="OrthoDB" id="2420415at2759"/>
<evidence type="ECO:0000259" key="8">
    <source>
        <dbReference type="PROSITE" id="PS50235"/>
    </source>
</evidence>
<dbReference type="Pfam" id="PF13446">
    <property type="entry name" value="RPT"/>
    <property type="match status" value="4"/>
</dbReference>
<dbReference type="InterPro" id="IPR025305">
    <property type="entry name" value="UCH_repeat_domain"/>
</dbReference>
<keyword evidence="4" id="KW-0833">Ubl conjugation pathway</keyword>
<dbReference type="SUPFAM" id="SSF54001">
    <property type="entry name" value="Cysteine proteinases"/>
    <property type="match status" value="1"/>
</dbReference>
<dbReference type="EMBL" id="NPHW01003676">
    <property type="protein sequence ID" value="OXV09174.1"/>
    <property type="molecule type" value="Genomic_DNA"/>
</dbReference>
<dbReference type="FunFam" id="3.90.70.10:FF:000122">
    <property type="entry name" value="Ubiquitin carboxyl-terminal hydrolase 2"/>
    <property type="match status" value="1"/>
</dbReference>
<keyword evidence="3" id="KW-0645">Protease</keyword>
<reference evidence="9 10" key="1">
    <citation type="journal article" date="2015" name="Environ. Microbiol.">
        <title>Metagenome sequence of Elaphomyces granulatus from sporocarp tissue reveals Ascomycota ectomycorrhizal fingerprints of genome expansion and a Proteobacteria-rich microbiome.</title>
        <authorList>
            <person name="Quandt C.A."/>
            <person name="Kohler A."/>
            <person name="Hesse C.N."/>
            <person name="Sharpton T.J."/>
            <person name="Martin F."/>
            <person name="Spatafora J.W."/>
        </authorList>
    </citation>
    <scope>NUCLEOTIDE SEQUENCE [LARGE SCALE GENOMIC DNA]</scope>
    <source>
        <strain evidence="9 10">OSC145934</strain>
    </source>
</reference>
<dbReference type="EC" id="3.4.19.12" evidence="2"/>
<proteinExistence type="predicted"/>
<evidence type="ECO:0000256" key="6">
    <source>
        <dbReference type="ARBA" id="ARBA00022807"/>
    </source>
</evidence>
<accession>A0A232LYN1</accession>
<comment type="caution">
    <text evidence="9">The sequence shown here is derived from an EMBL/GenBank/DDBJ whole genome shotgun (WGS) entry which is preliminary data.</text>
</comment>
<dbReference type="GO" id="GO:0016579">
    <property type="term" value="P:protein deubiquitination"/>
    <property type="evidence" value="ECO:0007669"/>
    <property type="project" value="InterPro"/>
</dbReference>
<dbReference type="GO" id="GO:0061136">
    <property type="term" value="P:regulation of proteasomal protein catabolic process"/>
    <property type="evidence" value="ECO:0007669"/>
    <property type="project" value="TreeGrafter"/>
</dbReference>
<dbReference type="InterPro" id="IPR018200">
    <property type="entry name" value="USP_CS"/>
</dbReference>
<feature type="compositionally biased region" description="Basic and acidic residues" evidence="7">
    <location>
        <begin position="749"/>
        <end position="766"/>
    </location>
</feature>
<dbReference type="Pfam" id="PF00443">
    <property type="entry name" value="UCH"/>
    <property type="match status" value="1"/>
</dbReference>
<evidence type="ECO:0000313" key="9">
    <source>
        <dbReference type="EMBL" id="OXV09174.1"/>
    </source>
</evidence>
<dbReference type="InterPro" id="IPR038765">
    <property type="entry name" value="Papain-like_cys_pep_sf"/>
</dbReference>
<sequence length="1290" mass="145538">MLILRYVYAGKTAPRLLHDIALYDPDHPPASGRNLLSQVPPVFPDSYNGPLEFVSPTSCKHTYFDKKNQTSMNPSSPFKVSAICSKCRHHLQLVVTFTKARRHSSEHIHHLVYKSGRQRVGQSEEVTRKGQRAETFHYDCSYPACSATVSLRIVSPLLRPEWVQLLTDPESIQKRAKEAVNAYPDRLEGIAQPLPINVLENLHSYVDDALNNRQRRIKALNKRFMICFGIEGKRCKDLLEFLEFHLENDEFWEPPQPDSLAAPPYQDELSIFLDDVIYELLALIDQRLPVEKKGQHTIDPNFSADVNLYAALGVLDYSKAPRASEFDLLGPPCYEDLGVVEDMSSALIVNAYKRQVSVNPARAPHYLKCLIMIGESRGRLDGDTIEQAVMIARSEGRYTEEDVVHAYKYFGLEPHDSSLTDENILGKFYAFLGDTTNETETRKQLWRIGHSRKNERIKSAAEDRVATVEQARVFLGVEENTSDDFIIPMYTAKINDNPTSKDLARRAVELIAADRKSDALKHFLKTGEAGVVAMDVGDAYRLLQIPDRTVDDTAILAAYTICIDEVPAQIETYSQALGIIAKEKNSSLLSSYVSGPTTNTDCNLLEWPVGLQNIGNTCYLNSLLQFYFTVRPYREMVLDFESHKTGLDDETLRFKKVGSRKVSRLEVERSQKFLRELRTLFHNMITSPYSSVMPEQELARLTLISSTNEAAIRRRSTISGNRQWGLGDIGGMPVMGPLGPPPANGTDGGRNKDPISRVSEEPHAIKESGASDIDSEATLVADSSKDEPQTAGADNKENQPPQMDEGIWVNEMTMEIGDDASQANSQPFIGPVGPPNRPPPIPPRPSQIDLQKQILEEVEIGAQQDVTEAINNVLFQSECAIKPRGIALDGEQLDQVKDLFYGKTISYITAERGVRSKEELWSDIKVDVATGSRDIYAAIDGAFDMQQVYVDGEMVEQFGSISKLPPVLQIQVQRVQFDPVKKTSFKSTHHLELRETIYLDRYMDTQQQELLNRRRQCWEWKDNLRSLEARKAELLRLNESDGEDMASLFNTTKNVLEDLSTMKEDPEVADCAIDFDSQTMLELEHLSRVARAETTYVEQEIKHTQTMISSQFADSRRLAYRLYAVFMHQGSVEFGHYYIYIYDFARDVWRKYNDNQVTEVQNRAEILENEGRQNPPTPYFLVYINNTMKDRLVDPVCREIVNTTLGPTSSEVQTITDAQIAMDDVPPLTSVGDVDMQLLPYEEAWTDGLPAGMNADSNPENPEAGAHTNGNPANDTSTNNFIADRDHVQW</sequence>